<dbReference type="Proteomes" id="UP001370490">
    <property type="component" value="Unassembled WGS sequence"/>
</dbReference>
<organism evidence="3 4">
    <name type="scientific">Dillenia turbinata</name>
    <dbReference type="NCBI Taxonomy" id="194707"/>
    <lineage>
        <taxon>Eukaryota</taxon>
        <taxon>Viridiplantae</taxon>
        <taxon>Streptophyta</taxon>
        <taxon>Embryophyta</taxon>
        <taxon>Tracheophyta</taxon>
        <taxon>Spermatophyta</taxon>
        <taxon>Magnoliopsida</taxon>
        <taxon>eudicotyledons</taxon>
        <taxon>Gunneridae</taxon>
        <taxon>Pentapetalae</taxon>
        <taxon>Dilleniales</taxon>
        <taxon>Dilleniaceae</taxon>
        <taxon>Dillenia</taxon>
    </lineage>
</organism>
<feature type="transmembrane region" description="Helical" evidence="2">
    <location>
        <begin position="286"/>
        <end position="307"/>
    </location>
</feature>
<dbReference type="AlphaFoldDB" id="A0AAN8VR01"/>
<feature type="coiled-coil region" evidence="1">
    <location>
        <begin position="30"/>
        <end position="64"/>
    </location>
</feature>
<sequence length="373" mass="40778">MEETTSMTPREICIMIIGNIPGYREHVSTSKQIEYDVRRYKQRADEAKKKACEAEKKANEAEKKACDAEKKADELAKKDDKAEKRSSQINDEIIMLREKQVPLEDHLEYMMDMFIQLTTQRANVSWSCHVSLQQGHGDCCIAIALICCTSYNESVTPIVDILIIGAGNQAEKDGNVKLVLNLKNAEVEEGYIMDAISSHRRIFPKHGVAATLGSSGSGSFTIIHIIDLTRVVVSGFSRSGSFLCVVIESESSKFSSFTSILTIGSFGSGLWSIYCHPHYGSSGFALFIVIIDTRLTYGVVMIIWIWFTYLYCNCIESFGSGSFAVILTTGLTCGAIVSGSSGFGSFTSVATASGSSGSGPLTCTAFAFFRFLS</sequence>
<keyword evidence="4" id="KW-1185">Reference proteome</keyword>
<comment type="caution">
    <text evidence="3">The sequence shown here is derived from an EMBL/GenBank/DDBJ whole genome shotgun (WGS) entry which is preliminary data.</text>
</comment>
<proteinExistence type="predicted"/>
<keyword evidence="2" id="KW-0812">Transmembrane</keyword>
<dbReference type="InterPro" id="IPR021793">
    <property type="entry name" value="Oprl"/>
</dbReference>
<evidence type="ECO:0000256" key="2">
    <source>
        <dbReference type="SAM" id="Phobius"/>
    </source>
</evidence>
<gene>
    <name evidence="3" type="ORF">RJ641_003620</name>
</gene>
<keyword evidence="2" id="KW-0472">Membrane</keyword>
<protein>
    <submittedName>
        <fullName evidence="3">Major outer membrane lipoprotein Oprl</fullName>
    </submittedName>
</protein>
<dbReference type="Pfam" id="PF11839">
    <property type="entry name" value="Alanine_zipper"/>
    <property type="match status" value="1"/>
</dbReference>
<evidence type="ECO:0000313" key="4">
    <source>
        <dbReference type="Proteomes" id="UP001370490"/>
    </source>
</evidence>
<accession>A0AAN8VR01</accession>
<reference evidence="3 4" key="1">
    <citation type="submission" date="2023-12" db="EMBL/GenBank/DDBJ databases">
        <title>A high-quality genome assembly for Dillenia turbinata (Dilleniales).</title>
        <authorList>
            <person name="Chanderbali A."/>
        </authorList>
    </citation>
    <scope>NUCLEOTIDE SEQUENCE [LARGE SCALE GENOMIC DNA]</scope>
    <source>
        <strain evidence="3">LSX21</strain>
        <tissue evidence="3">Leaf</tissue>
    </source>
</reference>
<feature type="transmembrane region" description="Helical" evidence="2">
    <location>
        <begin position="254"/>
        <end position="274"/>
    </location>
</feature>
<evidence type="ECO:0000256" key="1">
    <source>
        <dbReference type="SAM" id="Coils"/>
    </source>
</evidence>
<keyword evidence="2" id="KW-1133">Transmembrane helix</keyword>
<dbReference type="EMBL" id="JBAMMX010000011">
    <property type="protein sequence ID" value="KAK6931827.1"/>
    <property type="molecule type" value="Genomic_DNA"/>
</dbReference>
<keyword evidence="1" id="KW-0175">Coiled coil</keyword>
<keyword evidence="3" id="KW-0449">Lipoprotein</keyword>
<evidence type="ECO:0000313" key="3">
    <source>
        <dbReference type="EMBL" id="KAK6931827.1"/>
    </source>
</evidence>
<name>A0AAN8VR01_9MAGN</name>